<reference evidence="2 3" key="1">
    <citation type="submission" date="2022-04" db="EMBL/GenBank/DDBJ databases">
        <title>Leucobacter sp. isolated from rhizosphere of garlic.</title>
        <authorList>
            <person name="Won M."/>
            <person name="Lee C.-M."/>
            <person name="Woen H.-Y."/>
            <person name="Kwon S.-W."/>
        </authorList>
    </citation>
    <scope>NUCLEOTIDE SEQUENCE [LARGE SCALE GENOMIC DNA]</scope>
    <source>
        <strain evidence="2 3">H21R-40</strain>
    </source>
</reference>
<dbReference type="InterPro" id="IPR057204">
    <property type="entry name" value="DUF7882"/>
</dbReference>
<dbReference type="Pfam" id="PF25355">
    <property type="entry name" value="DUF7882"/>
    <property type="match status" value="1"/>
</dbReference>
<sequence length="97" mass="10997">MGCLHYGPRLSYAFDDRTLAHLRAVITAKLLRQESFVLTWNEGAAQRTVWLHPSVDLVFDFDEYRAEPLNLAWLEVLSDLANSPAGLRLVEEPEAAE</sequence>
<evidence type="ECO:0000313" key="3">
    <source>
        <dbReference type="Proteomes" id="UP000831786"/>
    </source>
</evidence>
<accession>A0ABY4FLI1</accession>
<dbReference type="RefSeq" id="WP_244692239.1">
    <property type="nucleotide sequence ID" value="NZ_CP095044.1"/>
</dbReference>
<keyword evidence="3" id="KW-1185">Reference proteome</keyword>
<gene>
    <name evidence="2" type="ORF">MUN78_16040</name>
</gene>
<dbReference type="EMBL" id="CP095045">
    <property type="protein sequence ID" value="UOQ57142.1"/>
    <property type="molecule type" value="Genomic_DNA"/>
</dbReference>
<proteinExistence type="predicted"/>
<organism evidence="2 3">
    <name type="scientific">Leucobacter allii</name>
    <dbReference type="NCBI Taxonomy" id="2932247"/>
    <lineage>
        <taxon>Bacteria</taxon>
        <taxon>Bacillati</taxon>
        <taxon>Actinomycetota</taxon>
        <taxon>Actinomycetes</taxon>
        <taxon>Micrococcales</taxon>
        <taxon>Microbacteriaceae</taxon>
        <taxon>Leucobacter</taxon>
    </lineage>
</organism>
<dbReference type="Proteomes" id="UP000831786">
    <property type="component" value="Chromosome"/>
</dbReference>
<name>A0ABY4FLI1_9MICO</name>
<feature type="domain" description="DUF7882" evidence="1">
    <location>
        <begin position="1"/>
        <end position="92"/>
    </location>
</feature>
<protein>
    <recommendedName>
        <fullName evidence="1">DUF7882 domain-containing protein</fullName>
    </recommendedName>
</protein>
<evidence type="ECO:0000259" key="1">
    <source>
        <dbReference type="Pfam" id="PF25355"/>
    </source>
</evidence>
<evidence type="ECO:0000313" key="2">
    <source>
        <dbReference type="EMBL" id="UOQ57142.1"/>
    </source>
</evidence>